<dbReference type="GO" id="GO:0005886">
    <property type="term" value="C:plasma membrane"/>
    <property type="evidence" value="ECO:0007669"/>
    <property type="project" value="UniProtKB-SubCell"/>
</dbReference>
<evidence type="ECO:0000313" key="8">
    <source>
        <dbReference type="EMBL" id="RNF85159.1"/>
    </source>
</evidence>
<dbReference type="InterPro" id="IPR051791">
    <property type="entry name" value="Pra-immunoreactive"/>
</dbReference>
<gene>
    <name evidence="8" type="ORF">EER27_05130</name>
</gene>
<feature type="domain" description="RDD" evidence="7">
    <location>
        <begin position="26"/>
        <end position="166"/>
    </location>
</feature>
<sequence length="173" mass="18618">MDELNPYQAPAAPVSAVDGESVHALADRGERLAAVLIDAVISIVVMLPVMFLAGYFDMVRANADAGRILLPLGQILLWAAIGFLGFVLIQGIPLQATGQTWGKRLLRIKIVDLAGTKPSLATLIGKRYLPLHALANVPCLGSLLVLVDCLMIFRDDKRCLHDLVAGTRVVKAR</sequence>
<evidence type="ECO:0000256" key="1">
    <source>
        <dbReference type="ARBA" id="ARBA00004651"/>
    </source>
</evidence>
<dbReference type="EMBL" id="RIBS01000002">
    <property type="protein sequence ID" value="RNF85159.1"/>
    <property type="molecule type" value="Genomic_DNA"/>
</dbReference>
<keyword evidence="3 6" id="KW-0812">Transmembrane</keyword>
<dbReference type="Pfam" id="PF06271">
    <property type="entry name" value="RDD"/>
    <property type="match status" value="1"/>
</dbReference>
<evidence type="ECO:0000256" key="4">
    <source>
        <dbReference type="ARBA" id="ARBA00022989"/>
    </source>
</evidence>
<evidence type="ECO:0000313" key="9">
    <source>
        <dbReference type="Proteomes" id="UP000267049"/>
    </source>
</evidence>
<keyword evidence="4 6" id="KW-1133">Transmembrane helix</keyword>
<dbReference type="PANTHER" id="PTHR36115">
    <property type="entry name" value="PROLINE-RICH ANTIGEN HOMOLOG-RELATED"/>
    <property type="match status" value="1"/>
</dbReference>
<dbReference type="PANTHER" id="PTHR36115:SF6">
    <property type="entry name" value="PROLINE-RICH ANTIGEN HOMOLOG"/>
    <property type="match status" value="1"/>
</dbReference>
<name>A0A3M8SV32_9GAMM</name>
<evidence type="ECO:0000256" key="2">
    <source>
        <dbReference type="ARBA" id="ARBA00022475"/>
    </source>
</evidence>
<evidence type="ECO:0000256" key="6">
    <source>
        <dbReference type="SAM" id="Phobius"/>
    </source>
</evidence>
<keyword evidence="5 6" id="KW-0472">Membrane</keyword>
<dbReference type="InterPro" id="IPR010432">
    <property type="entry name" value="RDD"/>
</dbReference>
<keyword evidence="9" id="KW-1185">Reference proteome</keyword>
<comment type="caution">
    <text evidence="8">The sequence shown here is derived from an EMBL/GenBank/DDBJ whole genome shotgun (WGS) entry which is preliminary data.</text>
</comment>
<dbReference type="RefSeq" id="WP_123086945.1">
    <property type="nucleotide sequence ID" value="NZ_RIBS01000002.1"/>
</dbReference>
<evidence type="ECO:0000256" key="3">
    <source>
        <dbReference type="ARBA" id="ARBA00022692"/>
    </source>
</evidence>
<reference evidence="8 9" key="1">
    <citation type="submission" date="2018-11" db="EMBL/GenBank/DDBJ databases">
        <title>Lysobacter cryohumiis sp. nov., isolated from soil in the Tianshan Mountains, Xinjiang, China.</title>
        <authorList>
            <person name="Luo Y."/>
            <person name="Sheng H."/>
        </authorList>
    </citation>
    <scope>NUCLEOTIDE SEQUENCE [LARGE SCALE GENOMIC DNA]</scope>
    <source>
        <strain evidence="8 9">ZS60</strain>
    </source>
</reference>
<dbReference type="AlphaFoldDB" id="A0A3M8SV32"/>
<organism evidence="8 9">
    <name type="scientific">Montanilutibacter psychrotolerans</name>
    <dbReference type="NCBI Taxonomy" id="1327343"/>
    <lineage>
        <taxon>Bacteria</taxon>
        <taxon>Pseudomonadati</taxon>
        <taxon>Pseudomonadota</taxon>
        <taxon>Gammaproteobacteria</taxon>
        <taxon>Lysobacterales</taxon>
        <taxon>Lysobacteraceae</taxon>
        <taxon>Montanilutibacter</taxon>
    </lineage>
</organism>
<accession>A0A3M8SV32</accession>
<protein>
    <submittedName>
        <fullName evidence="8">RDD family protein</fullName>
    </submittedName>
</protein>
<evidence type="ECO:0000259" key="7">
    <source>
        <dbReference type="Pfam" id="PF06271"/>
    </source>
</evidence>
<dbReference type="Proteomes" id="UP000267049">
    <property type="component" value="Unassembled WGS sequence"/>
</dbReference>
<keyword evidence="2" id="KW-1003">Cell membrane</keyword>
<feature type="transmembrane region" description="Helical" evidence="6">
    <location>
        <begin position="68"/>
        <end position="89"/>
    </location>
</feature>
<comment type="subcellular location">
    <subcellularLocation>
        <location evidence="1">Cell membrane</location>
        <topology evidence="1">Multi-pass membrane protein</topology>
    </subcellularLocation>
</comment>
<evidence type="ECO:0000256" key="5">
    <source>
        <dbReference type="ARBA" id="ARBA00023136"/>
    </source>
</evidence>
<dbReference type="OrthoDB" id="8612316at2"/>
<proteinExistence type="predicted"/>
<feature type="transmembrane region" description="Helical" evidence="6">
    <location>
        <begin position="133"/>
        <end position="153"/>
    </location>
</feature>
<feature type="transmembrane region" description="Helical" evidence="6">
    <location>
        <begin position="32"/>
        <end position="56"/>
    </location>
</feature>